<dbReference type="EMBL" id="CM001259">
    <property type="protein sequence ID" value="EHH27830.1"/>
    <property type="molecule type" value="Genomic_DNA"/>
</dbReference>
<name>F6YQI2_MACMU</name>
<proteinExistence type="predicted"/>
<dbReference type="AlphaFoldDB" id="F6YQI2"/>
<protein>
    <submittedName>
        <fullName evidence="1">Uncharacterized protein</fullName>
    </submittedName>
</protein>
<reference evidence="1" key="1">
    <citation type="journal article" date="2011" name="Nat. Biotechnol.">
        <title>Genome sequencing and comparison of two nonhuman primate animal models, the cynomolgus and Chinese rhesus macaques.</title>
        <authorList>
            <person name="Yan G."/>
            <person name="Zhang G."/>
            <person name="Fang X."/>
            <person name="Zhang Y."/>
            <person name="Li C."/>
            <person name="Ling F."/>
            <person name="Cooper D.N."/>
            <person name="Li Q."/>
            <person name="Li Y."/>
            <person name="van Gool A.J."/>
            <person name="Du H."/>
            <person name="Chen J."/>
            <person name="Chen R."/>
            <person name="Zhang P."/>
            <person name="Huang Z."/>
            <person name="Thompson J.R."/>
            <person name="Meng Y."/>
            <person name="Bai Y."/>
            <person name="Wang J."/>
            <person name="Zhuo M."/>
            <person name="Wang T."/>
            <person name="Huang Y."/>
            <person name="Wei L."/>
            <person name="Li J."/>
            <person name="Wang Z."/>
            <person name="Hu H."/>
            <person name="Yang P."/>
            <person name="Le L."/>
            <person name="Stenson P.D."/>
            <person name="Li B."/>
            <person name="Liu X."/>
            <person name="Ball E.V."/>
            <person name="An N."/>
            <person name="Huang Q."/>
            <person name="Zhang Y."/>
            <person name="Fan W."/>
            <person name="Zhang X."/>
            <person name="Li Y."/>
            <person name="Wang W."/>
            <person name="Katze M.G."/>
            <person name="Su B."/>
            <person name="Nielsen R."/>
            <person name="Yang H."/>
            <person name="Wang J."/>
            <person name="Wang X."/>
            <person name="Wang J."/>
        </authorList>
    </citation>
    <scope>NUCLEOTIDE SEQUENCE [LARGE SCALE GENOMIC DNA]</scope>
    <source>
        <strain evidence="1">CR-5</strain>
    </source>
</reference>
<evidence type="ECO:0000313" key="1">
    <source>
        <dbReference type="EMBL" id="EHH27830.1"/>
    </source>
</evidence>
<feature type="non-terminal residue" evidence="1">
    <location>
        <position position="80"/>
    </location>
</feature>
<dbReference type="Proteomes" id="UP000013456">
    <property type="component" value="Chromosome 7"/>
</dbReference>
<feature type="non-terminal residue" evidence="1">
    <location>
        <position position="1"/>
    </location>
</feature>
<accession>F6YQI2</accession>
<gene>
    <name evidence="1" type="ORF">EGK_18124</name>
</gene>
<organism evidence="1">
    <name type="scientific">Macaca mulatta</name>
    <name type="common">Rhesus macaque</name>
    <dbReference type="NCBI Taxonomy" id="9544"/>
    <lineage>
        <taxon>Eukaryota</taxon>
        <taxon>Metazoa</taxon>
        <taxon>Chordata</taxon>
        <taxon>Craniata</taxon>
        <taxon>Vertebrata</taxon>
        <taxon>Euteleostomi</taxon>
        <taxon>Mammalia</taxon>
        <taxon>Eutheria</taxon>
        <taxon>Euarchontoglires</taxon>
        <taxon>Primates</taxon>
        <taxon>Haplorrhini</taxon>
        <taxon>Catarrhini</taxon>
        <taxon>Cercopithecidae</taxon>
        <taxon>Cercopithecinae</taxon>
        <taxon>Macaca</taxon>
    </lineage>
</organism>
<sequence>FFTRLKKAQGTLRPPTCARVFVRSPRQCWGGHSTFAQGDALAACVAKDQREAPLLALPSQGLLWGALSGPDELSIDYCGG</sequence>
<dbReference type="HOGENOM" id="CLU_2596205_0_0_1"/>